<dbReference type="AlphaFoldDB" id="A0A9W4T6W1"/>
<feature type="non-terminal residue" evidence="1">
    <location>
        <position position="1"/>
    </location>
</feature>
<protein>
    <submittedName>
        <fullName evidence="1">9788_t:CDS:1</fullName>
    </submittedName>
</protein>
<dbReference type="EMBL" id="CAMKVN010011629">
    <property type="protein sequence ID" value="CAI2194903.1"/>
    <property type="molecule type" value="Genomic_DNA"/>
</dbReference>
<dbReference type="OrthoDB" id="2390206at2759"/>
<reference evidence="1" key="1">
    <citation type="submission" date="2022-08" db="EMBL/GenBank/DDBJ databases">
        <authorList>
            <person name="Kallberg Y."/>
            <person name="Tangrot J."/>
            <person name="Rosling A."/>
        </authorList>
    </citation>
    <scope>NUCLEOTIDE SEQUENCE</scope>
    <source>
        <strain evidence="1">Wild A</strain>
    </source>
</reference>
<proteinExistence type="predicted"/>
<evidence type="ECO:0000313" key="1">
    <source>
        <dbReference type="EMBL" id="CAI2194903.1"/>
    </source>
</evidence>
<comment type="caution">
    <text evidence="1">The sequence shown here is derived from an EMBL/GenBank/DDBJ whole genome shotgun (WGS) entry which is preliminary data.</text>
</comment>
<gene>
    <name evidence="1" type="ORF">FWILDA_LOCUS16809</name>
</gene>
<dbReference type="Proteomes" id="UP001153678">
    <property type="component" value="Unassembled WGS sequence"/>
</dbReference>
<evidence type="ECO:0000313" key="2">
    <source>
        <dbReference type="Proteomes" id="UP001153678"/>
    </source>
</evidence>
<name>A0A9W4T6W1_9GLOM</name>
<sequence length="94" mass="11087">MGLSIMSDKLPTNVKDWTSAHIKKHLKRHMNNSSYNEDNIEKIEKQNTDEHSTFVEVVTVSEFNKLRDNYQKILKENYKIINNMLSKIKILHGK</sequence>
<organism evidence="1 2">
    <name type="scientific">Funneliformis geosporum</name>
    <dbReference type="NCBI Taxonomy" id="1117311"/>
    <lineage>
        <taxon>Eukaryota</taxon>
        <taxon>Fungi</taxon>
        <taxon>Fungi incertae sedis</taxon>
        <taxon>Mucoromycota</taxon>
        <taxon>Glomeromycotina</taxon>
        <taxon>Glomeromycetes</taxon>
        <taxon>Glomerales</taxon>
        <taxon>Glomeraceae</taxon>
        <taxon>Funneliformis</taxon>
    </lineage>
</organism>
<accession>A0A9W4T6W1</accession>
<keyword evidence="2" id="KW-1185">Reference proteome</keyword>